<proteinExistence type="predicted"/>
<evidence type="ECO:0000313" key="3">
    <source>
        <dbReference type="Proteomes" id="UP000029994"/>
    </source>
</evidence>
<organism evidence="2 3">
    <name type="scientific">Vibrio navarrensis</name>
    <dbReference type="NCBI Taxonomy" id="29495"/>
    <lineage>
        <taxon>Bacteria</taxon>
        <taxon>Pseudomonadati</taxon>
        <taxon>Pseudomonadota</taxon>
        <taxon>Gammaproteobacteria</taxon>
        <taxon>Vibrionales</taxon>
        <taxon>Vibrionaceae</taxon>
        <taxon>Vibrio</taxon>
    </lineage>
</organism>
<dbReference type="STRING" id="29495.EA26_11060"/>
<keyword evidence="3" id="KW-1185">Reference proteome</keyword>
<dbReference type="GeneID" id="43683707"/>
<accession>A0A099MGT0</accession>
<feature type="chain" id="PRO_5009751382" evidence="1">
    <location>
        <begin position="22"/>
        <end position="153"/>
    </location>
</feature>
<sequence>MKMWSLVIMALLLSACSGVNTSNTSMMEQLQETYEFNSTGKAHSVNKAISFIEEVNQREPKAKFKIYYQPAASEFIDQLLVQLKNSQVSKNRYELEVASSEQKKAVLIQAQYVHIRSQECGSLAFSNKDEYRFGCSLEHNRNISLANPLKSTY</sequence>
<dbReference type="AlphaFoldDB" id="A0A099MGT0"/>
<evidence type="ECO:0000313" key="2">
    <source>
        <dbReference type="EMBL" id="KGK11815.1"/>
    </source>
</evidence>
<dbReference type="EMBL" id="JMCG01000001">
    <property type="protein sequence ID" value="KGK11815.1"/>
    <property type="molecule type" value="Genomic_DNA"/>
</dbReference>
<evidence type="ECO:0000256" key="1">
    <source>
        <dbReference type="SAM" id="SignalP"/>
    </source>
</evidence>
<dbReference type="Proteomes" id="UP000029994">
    <property type="component" value="Unassembled WGS sequence"/>
</dbReference>
<name>A0A099MGT0_9VIBR</name>
<reference evidence="2 3" key="1">
    <citation type="submission" date="2014-04" db="EMBL/GenBank/DDBJ databases">
        <title>Genome sequencing of Vibrio navarrensis strains.</title>
        <authorList>
            <person name="Gladney L.M."/>
            <person name="Katz L.S."/>
            <person name="Marino-Ramirez L."/>
            <person name="Jordan I.K."/>
        </authorList>
    </citation>
    <scope>NUCLEOTIDE SEQUENCE [LARGE SCALE GENOMIC DNA]</scope>
    <source>
        <strain evidence="2 3">ATCC 51183</strain>
    </source>
</reference>
<protein>
    <submittedName>
        <fullName evidence="2">ATPase</fullName>
    </submittedName>
</protein>
<comment type="caution">
    <text evidence="2">The sequence shown here is derived from an EMBL/GenBank/DDBJ whole genome shotgun (WGS) entry which is preliminary data.</text>
</comment>
<gene>
    <name evidence="2" type="ORF">EA26_11060</name>
</gene>
<feature type="signal peptide" evidence="1">
    <location>
        <begin position="1"/>
        <end position="21"/>
    </location>
</feature>
<keyword evidence="1" id="KW-0732">Signal</keyword>
<dbReference type="RefSeq" id="WP_039427389.1">
    <property type="nucleotide sequence ID" value="NZ_CP035681.1"/>
</dbReference>
<dbReference type="PROSITE" id="PS51257">
    <property type="entry name" value="PROKAR_LIPOPROTEIN"/>
    <property type="match status" value="1"/>
</dbReference>
<dbReference type="eggNOG" id="ENOG502ZKXR">
    <property type="taxonomic scope" value="Bacteria"/>
</dbReference>